<dbReference type="AlphaFoldDB" id="A0A9X2YDS2"/>
<gene>
    <name evidence="1" type="ORF">H7I41_22915</name>
</gene>
<sequence length="326" mass="35210">MIEHMFEELEAGFRDRLRELESQKAAAAAEQARVAAAWDAVRRAREAAEGVAASKRGRGLATEIALARRASPNQGGRHLGLARVAASKRGRGLATEIALARRASPNQGGRHLGLARALVHEMPCTLSALECGVLTEWRATIIVRESACLSVEHRRQLDAELCGEMARLEGWGDGRIEAEAKKIAYRLDAQAVVDRAAKAPSERTVTIRPAPDCMVYVTALLPVAQGVGVYAALKRAADSTFDERSRGQVMADTLYERVTGRQAADPAPVSVDLVMSDRVLLGGDGEPAHLQGYGPIPAAIARRMVADARATGRSRRPSRGEWWPML</sequence>
<evidence type="ECO:0000313" key="2">
    <source>
        <dbReference type="Proteomes" id="UP001140293"/>
    </source>
</evidence>
<feature type="non-terminal residue" evidence="1">
    <location>
        <position position="326"/>
    </location>
</feature>
<reference evidence="1" key="2">
    <citation type="journal article" date="2022" name="BMC Genomics">
        <title>Comparative genome analysis of mycobacteria focusing on tRNA and non-coding RNA.</title>
        <authorList>
            <person name="Behra P.R.K."/>
            <person name="Pettersson B.M.F."/>
            <person name="Ramesh M."/>
            <person name="Das S."/>
            <person name="Dasgupta S."/>
            <person name="Kirsebom L.A."/>
        </authorList>
    </citation>
    <scope>NUCLEOTIDE SEQUENCE</scope>
    <source>
        <strain evidence="1">DSM 44615</strain>
    </source>
</reference>
<proteinExistence type="predicted"/>
<organism evidence="1 2">
    <name type="scientific">[Mycobacterium] manitobense</name>
    <dbReference type="NCBI Taxonomy" id="190147"/>
    <lineage>
        <taxon>Bacteria</taxon>
        <taxon>Bacillati</taxon>
        <taxon>Actinomycetota</taxon>
        <taxon>Actinomycetes</taxon>
        <taxon>Mycobacteriales</taxon>
        <taxon>Mycobacteriaceae</taxon>
        <taxon>Mycolicibacterium</taxon>
    </lineage>
</organism>
<name>A0A9X2YDS2_9MYCO</name>
<evidence type="ECO:0008006" key="3">
    <source>
        <dbReference type="Google" id="ProtNLM"/>
    </source>
</evidence>
<reference evidence="1" key="1">
    <citation type="submission" date="2020-07" db="EMBL/GenBank/DDBJ databases">
        <authorList>
            <person name="Pettersson B.M.F."/>
            <person name="Behra P.R.K."/>
            <person name="Ramesh M."/>
            <person name="Das S."/>
            <person name="Dasgupta S."/>
            <person name="Kirsebom L.A."/>
        </authorList>
    </citation>
    <scope>NUCLEOTIDE SEQUENCE</scope>
    <source>
        <strain evidence="1">DSM 44615</strain>
    </source>
</reference>
<dbReference type="Proteomes" id="UP001140293">
    <property type="component" value="Unassembled WGS sequence"/>
</dbReference>
<evidence type="ECO:0000313" key="1">
    <source>
        <dbReference type="EMBL" id="MCV7172778.1"/>
    </source>
</evidence>
<protein>
    <recommendedName>
        <fullName evidence="3">HNH endonuclease</fullName>
    </recommendedName>
</protein>
<keyword evidence="2" id="KW-1185">Reference proteome</keyword>
<comment type="caution">
    <text evidence="1">The sequence shown here is derived from an EMBL/GenBank/DDBJ whole genome shotgun (WGS) entry which is preliminary data.</text>
</comment>
<dbReference type="EMBL" id="JACKSJ010000204">
    <property type="protein sequence ID" value="MCV7172778.1"/>
    <property type="molecule type" value="Genomic_DNA"/>
</dbReference>
<accession>A0A9X2YDS2</accession>